<evidence type="ECO:0000256" key="1">
    <source>
        <dbReference type="ARBA" id="ARBA00004127"/>
    </source>
</evidence>
<comment type="catalytic activity">
    <reaction evidence="5">
        <text>a quinone + NADH + 5 H(+)(in) = a quinol + NAD(+) + 4 H(+)(out)</text>
        <dbReference type="Rhea" id="RHEA:57888"/>
        <dbReference type="ChEBI" id="CHEBI:15378"/>
        <dbReference type="ChEBI" id="CHEBI:24646"/>
        <dbReference type="ChEBI" id="CHEBI:57540"/>
        <dbReference type="ChEBI" id="CHEBI:57945"/>
        <dbReference type="ChEBI" id="CHEBI:132124"/>
    </reaction>
</comment>
<reference evidence="8 9" key="1">
    <citation type="journal article" date="2014" name="BMC Genomics">
        <title>The genome of the intracellular bacterium of the coastal bivalve, Solemya velum: a blueprint for thriving in and out of symbiosis.</title>
        <authorList>
            <person name="Dmytrenko O."/>
            <person name="Russell S.L."/>
            <person name="Loo W.T."/>
            <person name="Fontanez K.M."/>
            <person name="Liao L."/>
            <person name="Roeselers G."/>
            <person name="Sharma R."/>
            <person name="Stewart F.J."/>
            <person name="Newton I.L."/>
            <person name="Woyke T."/>
            <person name="Wu D."/>
            <person name="Lang J.M."/>
            <person name="Eisen J.A."/>
            <person name="Cavanaugh C.M."/>
        </authorList>
    </citation>
    <scope>NUCLEOTIDE SEQUENCE [LARGE SCALE GENOMIC DNA]</scope>
    <source>
        <strain evidence="8 9">WH</strain>
    </source>
</reference>
<feature type="transmembrane region" description="Helical" evidence="5">
    <location>
        <begin position="78"/>
        <end position="94"/>
    </location>
</feature>
<keyword evidence="2 5" id="KW-0812">Transmembrane</keyword>
<dbReference type="Proteomes" id="UP000030856">
    <property type="component" value="Unassembled WGS sequence"/>
</dbReference>
<feature type="transmembrane region" description="Helical" evidence="5">
    <location>
        <begin position="240"/>
        <end position="261"/>
    </location>
</feature>
<feature type="transmembrane region" description="Helical" evidence="5">
    <location>
        <begin position="106"/>
        <end position="123"/>
    </location>
</feature>
<comment type="function">
    <text evidence="5">NDH-1 shuttles electrons from NADH, via FMN and iron-sulfur (Fe-S) centers, to quinones in the respiratory chain. The immediate electron acceptor for the enzyme in this species is believed to be ubiquinone. Couples the redox reaction to proton translocation (for every two electrons transferred, four hydrogen ions are translocated across the cytoplasmic membrane), and thus conserves the redox energy in a proton gradient.</text>
</comment>
<feature type="transmembrane region" description="Helical" evidence="5">
    <location>
        <begin position="445"/>
        <end position="468"/>
    </location>
</feature>
<evidence type="ECO:0000313" key="8">
    <source>
        <dbReference type="EMBL" id="KHF25933.1"/>
    </source>
</evidence>
<dbReference type="InterPro" id="IPR001750">
    <property type="entry name" value="ND/Mrp_TM"/>
</dbReference>
<comment type="caution">
    <text evidence="8">The sequence shown here is derived from an EMBL/GenBank/DDBJ whole genome shotgun (WGS) entry which is preliminary data.</text>
</comment>
<dbReference type="EMBL" id="JRAA01000001">
    <property type="protein sequence ID" value="KHF25933.1"/>
    <property type="molecule type" value="Genomic_DNA"/>
</dbReference>
<dbReference type="NCBIfam" id="NF004442">
    <property type="entry name" value="PRK05777.1-5"/>
    <property type="match status" value="1"/>
</dbReference>
<dbReference type="Pfam" id="PF00361">
    <property type="entry name" value="Proton_antipo_M"/>
    <property type="match status" value="1"/>
</dbReference>
<keyword evidence="8" id="KW-0560">Oxidoreductase</keyword>
<gene>
    <name evidence="8" type="primary">ndhN</name>
    <name evidence="5" type="synonym">nuoN</name>
    <name evidence="8" type="ORF">JV46_20410</name>
</gene>
<dbReference type="GO" id="GO:0048038">
    <property type="term" value="F:quinone binding"/>
    <property type="evidence" value="ECO:0007669"/>
    <property type="project" value="UniProtKB-KW"/>
</dbReference>
<dbReference type="PATRIC" id="fig|2340.3.peg.445"/>
<dbReference type="GO" id="GO:0005886">
    <property type="term" value="C:plasma membrane"/>
    <property type="evidence" value="ECO:0007669"/>
    <property type="project" value="UniProtKB-SubCell"/>
</dbReference>
<dbReference type="NCBIfam" id="TIGR01770">
    <property type="entry name" value="NDH_I_N"/>
    <property type="match status" value="1"/>
</dbReference>
<protein>
    <recommendedName>
        <fullName evidence="5">NADH-quinone oxidoreductase subunit N</fullName>
        <ecNumber evidence="5">7.1.1.-</ecNumber>
    </recommendedName>
    <alternativeName>
        <fullName evidence="5">NADH dehydrogenase I subunit N</fullName>
    </alternativeName>
    <alternativeName>
        <fullName evidence="5">NDH-1 subunit N</fullName>
    </alternativeName>
</protein>
<organism evidence="8 9">
    <name type="scientific">Solemya velum gill symbiont</name>
    <dbReference type="NCBI Taxonomy" id="2340"/>
    <lineage>
        <taxon>Bacteria</taxon>
        <taxon>Pseudomonadati</taxon>
        <taxon>Pseudomonadota</taxon>
        <taxon>Gammaproteobacteria</taxon>
        <taxon>sulfur-oxidizing symbionts</taxon>
    </lineage>
</organism>
<comment type="similarity">
    <text evidence="5">Belongs to the complex I subunit 2 family.</text>
</comment>
<evidence type="ECO:0000259" key="7">
    <source>
        <dbReference type="Pfam" id="PF00361"/>
    </source>
</evidence>
<proteinExistence type="inferred from homology"/>
<evidence type="ECO:0000256" key="6">
    <source>
        <dbReference type="RuleBase" id="RU000320"/>
    </source>
</evidence>
<comment type="subunit">
    <text evidence="5">NDH-1 is composed of 14 different subunits. Subunits NuoA, H, J, K, L, M, N constitute the membrane sector of the complex.</text>
</comment>
<dbReference type="GO" id="GO:0042773">
    <property type="term" value="P:ATP synthesis coupled electron transport"/>
    <property type="evidence" value="ECO:0007669"/>
    <property type="project" value="InterPro"/>
</dbReference>
<keyword evidence="5" id="KW-0830">Ubiquinone</keyword>
<evidence type="ECO:0000256" key="2">
    <source>
        <dbReference type="ARBA" id="ARBA00022692"/>
    </source>
</evidence>
<feature type="domain" description="NADH:quinone oxidoreductase/Mrp antiporter transmembrane" evidence="7">
    <location>
        <begin position="125"/>
        <end position="418"/>
    </location>
</feature>
<dbReference type="EC" id="7.1.1.-" evidence="5"/>
<dbReference type="InterPro" id="IPR010096">
    <property type="entry name" value="NADH-Q_OxRdtase_suN/2"/>
</dbReference>
<dbReference type="GO" id="GO:0008137">
    <property type="term" value="F:NADH dehydrogenase (ubiquinone) activity"/>
    <property type="evidence" value="ECO:0007669"/>
    <property type="project" value="InterPro"/>
</dbReference>
<keyword evidence="5" id="KW-1278">Translocase</keyword>
<keyword evidence="5" id="KW-0520">NAD</keyword>
<dbReference type="RefSeq" id="WP_043115622.1">
    <property type="nucleotide sequence ID" value="NZ_JRAA01000001.1"/>
</dbReference>
<keyword evidence="5" id="KW-0813">Transport</keyword>
<keyword evidence="3 5" id="KW-1133">Transmembrane helix</keyword>
<feature type="transmembrane region" description="Helical" evidence="5">
    <location>
        <begin position="38"/>
        <end position="58"/>
    </location>
</feature>
<feature type="transmembrane region" description="Helical" evidence="5">
    <location>
        <begin position="368"/>
        <end position="392"/>
    </location>
</feature>
<dbReference type="OrthoDB" id="9768329at2"/>
<dbReference type="HAMAP" id="MF_00445">
    <property type="entry name" value="NDH1_NuoN_1"/>
    <property type="match status" value="1"/>
</dbReference>
<evidence type="ECO:0000256" key="3">
    <source>
        <dbReference type="ARBA" id="ARBA00022989"/>
    </source>
</evidence>
<dbReference type="AlphaFoldDB" id="A0A0B0H6X3"/>
<evidence type="ECO:0000256" key="4">
    <source>
        <dbReference type="ARBA" id="ARBA00023136"/>
    </source>
</evidence>
<dbReference type="GO" id="GO:0050136">
    <property type="term" value="F:NADH dehydrogenase (quinone) (non-electrogenic) activity"/>
    <property type="evidence" value="ECO:0007669"/>
    <property type="project" value="UniProtKB-UniRule"/>
</dbReference>
<feature type="transmembrane region" description="Helical" evidence="5">
    <location>
        <begin position="299"/>
        <end position="319"/>
    </location>
</feature>
<evidence type="ECO:0000256" key="5">
    <source>
        <dbReference type="HAMAP-Rule" id="MF_00445"/>
    </source>
</evidence>
<keyword evidence="9" id="KW-1185">Reference proteome</keyword>
<feature type="transmembrane region" description="Helical" evidence="5">
    <location>
        <begin position="160"/>
        <end position="183"/>
    </location>
</feature>
<keyword evidence="4 5" id="KW-0472">Membrane</keyword>
<keyword evidence="5" id="KW-1003">Cell membrane</keyword>
<feature type="transmembrane region" description="Helical" evidence="5">
    <location>
        <begin position="325"/>
        <end position="347"/>
    </location>
</feature>
<comment type="subcellular location">
    <subcellularLocation>
        <location evidence="5">Cell membrane</location>
        <topology evidence="5">Multi-pass membrane protein</topology>
    </subcellularLocation>
    <subcellularLocation>
        <location evidence="1">Endomembrane system</location>
        <topology evidence="1">Multi-pass membrane protein</topology>
    </subcellularLocation>
    <subcellularLocation>
        <location evidence="6">Membrane</location>
        <topology evidence="6">Multi-pass membrane protein</topology>
    </subcellularLocation>
</comment>
<feature type="transmembrane region" description="Helical" evidence="5">
    <location>
        <begin position="273"/>
        <end position="292"/>
    </location>
</feature>
<feature type="transmembrane region" description="Helical" evidence="5">
    <location>
        <begin position="404"/>
        <end position="424"/>
    </location>
</feature>
<keyword evidence="5" id="KW-0874">Quinone</keyword>
<dbReference type="GO" id="GO:0012505">
    <property type="term" value="C:endomembrane system"/>
    <property type="evidence" value="ECO:0007669"/>
    <property type="project" value="UniProtKB-SubCell"/>
</dbReference>
<dbReference type="STRING" id="2340.JV46_20410"/>
<sequence>MAFDTTQLIPLLPEIILLVGVSLVLVIDLMVTDKERTWPFMLTLFTLLAAGCTTVMLADGTTQVVFDGTYIRDPMSDILKASLLFLAVPVFIYAREGLMKSGQWRGEFMTLTLFAILGMMVMISSNGFISLYLGLELLSLCLYALVAFNRDSSKSAEAAMKYFILGALASGLLLYGISMLYGATGKLDFPSIAQAVVGKESDIVLVFGLVFVVIGLAFKFGAVPFHMWVPDVYDGATTPVTLLVGSLPKIAALGLAMRILVDGLGELQESWQMMLIILALLSMALGNLVAIAQENIKRMLAYSTISHVGFIFLGILAGSDEGYRAAIFYVIAYAAMAAGAFGVLIALDRKGLEVDQLHQLKGLNEKHPWLAGTMLLLMFSMAGVPPTVGFFAKLFVLEAIVSVGLTWLALVAVFFSIIGAFYYIRVVKHVYFDKPTDDVEVEVGGAAQVMLAINGLAMLALGLFPAILMNLI</sequence>
<feature type="transmembrane region" description="Helical" evidence="5">
    <location>
        <begin position="129"/>
        <end position="148"/>
    </location>
</feature>
<name>A0A0B0H6X3_SOVGS</name>
<evidence type="ECO:0000313" key="9">
    <source>
        <dbReference type="Proteomes" id="UP000030856"/>
    </source>
</evidence>
<dbReference type="PANTHER" id="PTHR22773">
    <property type="entry name" value="NADH DEHYDROGENASE"/>
    <property type="match status" value="1"/>
</dbReference>
<accession>A0A0B0H6X3</accession>
<dbReference type="eggNOG" id="COG1007">
    <property type="taxonomic scope" value="Bacteria"/>
</dbReference>
<feature type="transmembrane region" description="Helical" evidence="5">
    <location>
        <begin position="203"/>
        <end position="228"/>
    </location>
</feature>
<feature type="transmembrane region" description="Helical" evidence="5">
    <location>
        <begin position="12"/>
        <end position="31"/>
    </location>
</feature>